<keyword evidence="1" id="KW-0813">Transport</keyword>
<feature type="compositionally biased region" description="Polar residues" evidence="2">
    <location>
        <begin position="12"/>
        <end position="24"/>
    </location>
</feature>
<sequence length="378" mass="41396">MPGSGAGLFASQRGQQTQAQNAGFPQSREEEVLLEPVEHRLSSSSSNSSYTRHGSNGQYGEKRQRTSSEAEATDLDNPPLERRVTHAEIDDEGRRELSRIFTTASQKISGQISIALPDDPAIDPSSDLFDLPKFLKTFRHQLEGEGNEMKKVSVVYRNLNVYGSGKALQLQQTVADVFMAPFRAGEYLKFGKTDRKQILHSFDGIIKSGELCVVLGRPGSGCSTLLKALTGELHGLEADETSIHYNGIPQRKMIKEFKGETVYNQEVDKHFPHLTVGQTLEFAAAVRTPNNHPGQTSREEFSKFVAKVVIAVLGLSHTYNTKVGNDFVRGVSGGERKRVSVAEMLLAGSPFAAWDNSTRGLDSATALKFVKALRVGSV</sequence>
<dbReference type="SUPFAM" id="SSF52540">
    <property type="entry name" value="P-loop containing nucleoside triphosphate hydrolases"/>
    <property type="match status" value="1"/>
</dbReference>
<protein>
    <recommendedName>
        <fullName evidence="7">ABC transporter domain-containing protein</fullName>
    </recommendedName>
</protein>
<evidence type="ECO:0000259" key="4">
    <source>
        <dbReference type="Pfam" id="PF14510"/>
    </source>
</evidence>
<dbReference type="InterPro" id="IPR003439">
    <property type="entry name" value="ABC_transporter-like_ATP-bd"/>
</dbReference>
<evidence type="ECO:0000313" key="5">
    <source>
        <dbReference type="EMBL" id="KAJ4363038.1"/>
    </source>
</evidence>
<keyword evidence="6" id="KW-1185">Reference proteome</keyword>
<evidence type="ECO:0000259" key="3">
    <source>
        <dbReference type="Pfam" id="PF00005"/>
    </source>
</evidence>
<feature type="domain" description="Pleiotropic ABC efflux transporter N-terminal" evidence="4">
    <location>
        <begin position="96"/>
        <end position="177"/>
    </location>
</feature>
<feature type="compositionally biased region" description="Basic and acidic residues" evidence="2">
    <location>
        <begin position="27"/>
        <end position="41"/>
    </location>
</feature>
<dbReference type="PANTHER" id="PTHR19241">
    <property type="entry name" value="ATP-BINDING CASSETTE TRANSPORTER"/>
    <property type="match status" value="1"/>
</dbReference>
<reference evidence="5" key="1">
    <citation type="submission" date="2022-10" db="EMBL/GenBank/DDBJ databases">
        <title>Tapping the CABI collections for fungal endophytes: first genome assemblies for Collariella, Neodidymelliopsis, Ascochyta clinopodiicola, Didymella pomorum, Didymosphaeria variabile, Neocosmospora piperis and Neocucurbitaria cava.</title>
        <authorList>
            <person name="Hill R."/>
        </authorList>
    </citation>
    <scope>NUCLEOTIDE SEQUENCE</scope>
    <source>
        <strain evidence="5">IMI 356814</strain>
    </source>
</reference>
<dbReference type="EMBL" id="JAPEUY010000020">
    <property type="protein sequence ID" value="KAJ4363038.1"/>
    <property type="molecule type" value="Genomic_DNA"/>
</dbReference>
<feature type="domain" description="ABC transporter" evidence="3">
    <location>
        <begin position="202"/>
        <end position="358"/>
    </location>
</feature>
<dbReference type="Pfam" id="PF00005">
    <property type="entry name" value="ABC_tran"/>
    <property type="match status" value="1"/>
</dbReference>
<dbReference type="InterPro" id="IPR027417">
    <property type="entry name" value="P-loop_NTPase"/>
</dbReference>
<name>A0A9W8XZ40_9PLEO</name>
<dbReference type="Proteomes" id="UP001140560">
    <property type="component" value="Unassembled WGS sequence"/>
</dbReference>
<feature type="compositionally biased region" description="Basic and acidic residues" evidence="2">
    <location>
        <begin position="79"/>
        <end position="89"/>
    </location>
</feature>
<evidence type="ECO:0000256" key="2">
    <source>
        <dbReference type="SAM" id="MobiDB-lite"/>
    </source>
</evidence>
<dbReference type="GO" id="GO:0016887">
    <property type="term" value="F:ATP hydrolysis activity"/>
    <property type="evidence" value="ECO:0007669"/>
    <property type="project" value="InterPro"/>
</dbReference>
<dbReference type="Gene3D" id="3.40.50.300">
    <property type="entry name" value="P-loop containing nucleotide triphosphate hydrolases"/>
    <property type="match status" value="1"/>
</dbReference>
<gene>
    <name evidence="5" type="ORF">N0V83_010156</name>
</gene>
<evidence type="ECO:0000256" key="1">
    <source>
        <dbReference type="ARBA" id="ARBA00022448"/>
    </source>
</evidence>
<proteinExistence type="predicted"/>
<comment type="caution">
    <text evidence="5">The sequence shown here is derived from an EMBL/GenBank/DDBJ whole genome shotgun (WGS) entry which is preliminary data.</text>
</comment>
<accession>A0A9W8XZ40</accession>
<organism evidence="5 6">
    <name type="scientific">Neocucurbitaria cava</name>
    <dbReference type="NCBI Taxonomy" id="798079"/>
    <lineage>
        <taxon>Eukaryota</taxon>
        <taxon>Fungi</taxon>
        <taxon>Dikarya</taxon>
        <taxon>Ascomycota</taxon>
        <taxon>Pezizomycotina</taxon>
        <taxon>Dothideomycetes</taxon>
        <taxon>Pleosporomycetidae</taxon>
        <taxon>Pleosporales</taxon>
        <taxon>Pleosporineae</taxon>
        <taxon>Cucurbitariaceae</taxon>
        <taxon>Neocucurbitaria</taxon>
    </lineage>
</organism>
<dbReference type="GO" id="GO:0005524">
    <property type="term" value="F:ATP binding"/>
    <property type="evidence" value="ECO:0007669"/>
    <property type="project" value="InterPro"/>
</dbReference>
<dbReference type="Pfam" id="PF14510">
    <property type="entry name" value="ABC_trans_N"/>
    <property type="match status" value="1"/>
</dbReference>
<dbReference type="InterPro" id="IPR029481">
    <property type="entry name" value="ABC_trans_N"/>
</dbReference>
<dbReference type="OrthoDB" id="245989at2759"/>
<evidence type="ECO:0008006" key="7">
    <source>
        <dbReference type="Google" id="ProtNLM"/>
    </source>
</evidence>
<evidence type="ECO:0000313" key="6">
    <source>
        <dbReference type="Proteomes" id="UP001140560"/>
    </source>
</evidence>
<dbReference type="AlphaFoldDB" id="A0A9W8XZ40"/>
<feature type="region of interest" description="Disordered" evidence="2">
    <location>
        <begin position="1"/>
        <end position="89"/>
    </location>
</feature>